<dbReference type="EMBL" id="CP108318">
    <property type="protein sequence ID" value="WTW64917.1"/>
    <property type="molecule type" value="Genomic_DNA"/>
</dbReference>
<dbReference type="Pfam" id="PF13349">
    <property type="entry name" value="DUF4097"/>
    <property type="match status" value="1"/>
</dbReference>
<name>A0AAU2VC70_9ACTN</name>
<feature type="signal peptide" evidence="1">
    <location>
        <begin position="1"/>
        <end position="23"/>
    </location>
</feature>
<dbReference type="Gene3D" id="2.160.20.120">
    <property type="match status" value="1"/>
</dbReference>
<sequence>MRKPLIATLLSAAAILASCTGCGTVLGIGPEHIKKDSLEPSGVIRSIDIASGSGTINLSTGPAVEVHRTVRYNGDAPDGLSGPVDGRLTLGNCAHCSTDYEITAPAGTVLDLNAGSGRIHVVGFTAAVTATADSGDINAEHLTGKVRLTTDSGDITANGLADATALKAGSGDITAAFVSPAKTITANTGSGNVDLQVPAGPYRITSDTSSGAKHIETPQAPTAAHTIQVKTGSGDIRITSTP</sequence>
<proteinExistence type="predicted"/>
<feature type="chain" id="PRO_5043816213" evidence="1">
    <location>
        <begin position="24"/>
        <end position="242"/>
    </location>
</feature>
<evidence type="ECO:0000256" key="1">
    <source>
        <dbReference type="SAM" id="SignalP"/>
    </source>
</evidence>
<organism evidence="3">
    <name type="scientific">Streptomyces sp. NBC_00003</name>
    <dbReference type="NCBI Taxonomy" id="2903608"/>
    <lineage>
        <taxon>Bacteria</taxon>
        <taxon>Bacillati</taxon>
        <taxon>Actinomycetota</taxon>
        <taxon>Actinomycetes</taxon>
        <taxon>Kitasatosporales</taxon>
        <taxon>Streptomycetaceae</taxon>
        <taxon>Streptomyces</taxon>
    </lineage>
</organism>
<dbReference type="AlphaFoldDB" id="A0AAU2VC70"/>
<dbReference type="PROSITE" id="PS51257">
    <property type="entry name" value="PROKAR_LIPOPROTEIN"/>
    <property type="match status" value="1"/>
</dbReference>
<protein>
    <submittedName>
        <fullName evidence="3">DUF4097 domain-containing protein</fullName>
    </submittedName>
</protein>
<accession>A0AAU2VC70</accession>
<keyword evidence="1" id="KW-0732">Signal</keyword>
<dbReference type="InterPro" id="IPR025164">
    <property type="entry name" value="Toastrack_DUF4097"/>
</dbReference>
<gene>
    <name evidence="3" type="ORF">OG549_32075</name>
</gene>
<reference evidence="3" key="1">
    <citation type="submission" date="2022-10" db="EMBL/GenBank/DDBJ databases">
        <title>The complete genomes of actinobacterial strains from the NBC collection.</title>
        <authorList>
            <person name="Joergensen T.S."/>
            <person name="Alvarez Arevalo M."/>
            <person name="Sterndorff E.B."/>
            <person name="Faurdal D."/>
            <person name="Vuksanovic O."/>
            <person name="Mourched A.-S."/>
            <person name="Charusanti P."/>
            <person name="Shaw S."/>
            <person name="Blin K."/>
            <person name="Weber T."/>
        </authorList>
    </citation>
    <scope>NUCLEOTIDE SEQUENCE</scope>
    <source>
        <strain evidence="3">NBC_00003</strain>
    </source>
</reference>
<feature type="domain" description="DUF4097" evidence="2">
    <location>
        <begin position="40"/>
        <end position="238"/>
    </location>
</feature>
<evidence type="ECO:0000313" key="3">
    <source>
        <dbReference type="EMBL" id="WTW64917.1"/>
    </source>
</evidence>
<evidence type="ECO:0000259" key="2">
    <source>
        <dbReference type="Pfam" id="PF13349"/>
    </source>
</evidence>